<name>A0A7S9A2D8_9TREE</name>
<keyword evidence="1" id="KW-0812">Transmembrane</keyword>
<protein>
    <submittedName>
        <fullName evidence="3">Uncharacterized protein</fullName>
    </submittedName>
</protein>
<evidence type="ECO:0000256" key="2">
    <source>
        <dbReference type="SAM" id="SignalP"/>
    </source>
</evidence>
<keyword evidence="3" id="KW-0496">Mitochondrion</keyword>
<reference evidence="3" key="1">
    <citation type="submission" date="2020-07" db="EMBL/GenBank/DDBJ databases">
        <title>Characterization and phylogenetic analysis of the complete mitochondrial genome of opportunistic pathogen Trichosporon sp. (Trichosporonales: Trichosporonaceae).</title>
        <authorList>
            <person name="Liu Q."/>
        </authorList>
    </citation>
    <scope>NUCLEOTIDE SEQUENCE</scope>
</reference>
<feature type="transmembrane region" description="Helical" evidence="1">
    <location>
        <begin position="188"/>
        <end position="211"/>
    </location>
</feature>
<keyword evidence="1" id="KW-0472">Membrane</keyword>
<feature type="transmembrane region" description="Helical" evidence="1">
    <location>
        <begin position="138"/>
        <end position="159"/>
    </location>
</feature>
<evidence type="ECO:0000256" key="1">
    <source>
        <dbReference type="SAM" id="Phobius"/>
    </source>
</evidence>
<dbReference type="RefSeq" id="YP_010044456.1">
    <property type="nucleotide sequence ID" value="NC_054273.1"/>
</dbReference>
<feature type="transmembrane region" description="Helical" evidence="1">
    <location>
        <begin position="277"/>
        <end position="295"/>
    </location>
</feature>
<organism evidence="3">
    <name type="scientific">Trichosporon inkin</name>
    <dbReference type="NCBI Taxonomy" id="82517"/>
    <lineage>
        <taxon>Eukaryota</taxon>
        <taxon>Fungi</taxon>
        <taxon>Dikarya</taxon>
        <taxon>Basidiomycota</taxon>
        <taxon>Agaricomycotina</taxon>
        <taxon>Tremellomycetes</taxon>
        <taxon>Trichosporonales</taxon>
        <taxon>Trichosporonaceae</taxon>
        <taxon>Trichosporon</taxon>
    </lineage>
</organism>
<dbReference type="AlphaFoldDB" id="A0A7S9A2D8"/>
<dbReference type="GeneID" id="63653106"/>
<proteinExistence type="predicted"/>
<feature type="transmembrane region" description="Helical" evidence="1">
    <location>
        <begin position="238"/>
        <end position="256"/>
    </location>
</feature>
<evidence type="ECO:0000313" key="3">
    <source>
        <dbReference type="EMBL" id="QPF23697.1"/>
    </source>
</evidence>
<keyword evidence="1" id="KW-1133">Transmembrane helix</keyword>
<accession>A0A7S9A2D8</accession>
<geneLocation type="mitochondrion" evidence="3"/>
<keyword evidence="2" id="KW-0732">Signal</keyword>
<dbReference type="EMBL" id="MT801082">
    <property type="protein sequence ID" value="QPF23697.1"/>
    <property type="molecule type" value="Genomic_DNA"/>
</dbReference>
<feature type="signal peptide" evidence="2">
    <location>
        <begin position="1"/>
        <end position="26"/>
    </location>
</feature>
<feature type="transmembrane region" description="Helical" evidence="1">
    <location>
        <begin position="75"/>
        <end position="96"/>
    </location>
</feature>
<feature type="chain" id="PRO_5030588037" evidence="2">
    <location>
        <begin position="27"/>
        <end position="694"/>
    </location>
</feature>
<feature type="transmembrane region" description="Helical" evidence="1">
    <location>
        <begin position="108"/>
        <end position="132"/>
    </location>
</feature>
<sequence>MYIKKNLLKLLLTMFTLLNLIKKIFKINTNSITLFTDWNVGRSKNKRDNALNTPTNPNSKSKFNNITIVAYLKKIVFYFCSLLRLLIILLLCFLLLDLEKCRTILQKYNIINTLFILVTLFYIFKSTLVIFHKGQIDLIQACFILFFQLIYLRLIRFLCKFIRTEIYNRINLEGTGIDINKLLYNSDFILKFLFLFCLSVYILYIKLYYYYYLYKSKNPSPLLSALYFVKDFLKHYKLHRLTCWTLISLFSIVLLSKPILFNYIRDYWESFIRLIDSYYLSCITFLKNLYLYLVSLTDRGLKFLSFLYMSPIFMNSTDNIYKGNLLSNFIHAIDNLNSHYNSNYISNSIRTQSMPNNLTIPTNNHIFYFNLPLYYEEPICFNSINNLYQFLKNEQYVRYMNPYIIKTINDSQGYLLGYSVKYCIVGESLFAAIVYPKTLEEIYTNFIRTGRVYRRNNIPRNTIHLKREVFTDMFHQIVGINGRRPINKSITRFLDYSCFTGQTVYTPAEVSRICGITSDFVSLTTRDISQRMFNNFTSQQLLYNLKMHNLERTYCPSCDSHIQRMTNYCNKLYQDQIGRYNHNFLYDFHGKIQEIRGYIDIKLKPRCNNYTYTDNRILKSYFNGYHTLDVKFSRQFSLHYFEKRGGFGISLIFDPLGNLCFTGYSENSLDHNDYKYYLDSEQRLFNNLVKYRQS</sequence>
<gene>
    <name evidence="3" type="primary">orf694</name>
</gene>